<gene>
    <name evidence="1" type="ORF">BLNAU_23159</name>
</gene>
<dbReference type="EMBL" id="JARBJD010000450">
    <property type="protein sequence ID" value="KAK2941923.1"/>
    <property type="molecule type" value="Genomic_DNA"/>
</dbReference>
<reference evidence="1 2" key="1">
    <citation type="journal article" date="2022" name="bioRxiv">
        <title>Genomics of Preaxostyla Flagellates Illuminates Evolutionary Transitions and the Path Towards Mitochondrial Loss.</title>
        <authorList>
            <person name="Novak L.V.F."/>
            <person name="Treitli S.C."/>
            <person name="Pyrih J."/>
            <person name="Halakuc P."/>
            <person name="Pipaliya S.V."/>
            <person name="Vacek V."/>
            <person name="Brzon O."/>
            <person name="Soukal P."/>
            <person name="Eme L."/>
            <person name="Dacks J.B."/>
            <person name="Karnkowska A."/>
            <person name="Elias M."/>
            <person name="Hampl V."/>
        </authorList>
    </citation>
    <scope>NUCLEOTIDE SEQUENCE [LARGE SCALE GENOMIC DNA]</scope>
    <source>
        <strain evidence="1">NAU3</strain>
        <tissue evidence="1">Gut</tissue>
    </source>
</reference>
<dbReference type="Proteomes" id="UP001281761">
    <property type="component" value="Unassembled WGS sequence"/>
</dbReference>
<evidence type="ECO:0000313" key="2">
    <source>
        <dbReference type="Proteomes" id="UP001281761"/>
    </source>
</evidence>
<sequence>MATTTHSLNTSTDAPLNGPQESTSIIIHYQEPFLEFDPISELSFEDQSKIYCSLVALVKAEQPFDNILLDKAAQFLKSLEPDWNQEIYADRLVTELVPSSNGSPPGFIDSILTLLSSPHSTVVAAAMSFLIRTTIESSQTIRCRLVESDIVTKVIATLQPHTMPISGNRAIFSKFVKIIFFCLQLANPFPLSKLGIIEAVDRFNHREMIFQNVLLPSSQFVVFLITNRFIFDGDLFRSFMSLLVTHIRICPYHRPTLDYVLASPIVMAFSSCLSFVEDDGYLWVTLVDLVESLIEWEEDGPEVAQSGKRMMEALFSEGFEHTLEQRVKHDKDAIHDLFEQAACIGPCRHILTFVHVAVFVVHHFQHNQTSLELHCCHFLMLNRSSMEHGWIGLPFFCPADSLSCFSEHELFFTELDGIDLEQRPIRIPIKSPLIIKYKDEPFLSFDENSELSFQDKSTIYCSLVDLVKAEYPFDYALQDRAAQFLKSLEPKRYDNALADTFVTDLVPSSARSPSEFVDSILTLLSSPHSTVIAAALSFLTDTTRESSPAIRCCLVESDLVTKVLATIQPHTPPISGNETIINHLIGIIERCVNLADPSSLFNLGISDAADAFNHREMVFQKVVLPSSQLMTFLISDRYLLNQDLLDSFTILLSVHISMGPFHRPALEYVLASPIVMAFSSCLSFVEGNYDLWFTLVDINNSLDDWKKLGPEAVKCGKRIIQDLFSEGFEDTLEQMMMNNKGGRDGFRLVDECLKLSELLGSNVEITDDMYLE</sequence>
<name>A0ABQ9WRG7_9EUKA</name>
<keyword evidence="2" id="KW-1185">Reference proteome</keyword>
<evidence type="ECO:0000313" key="1">
    <source>
        <dbReference type="EMBL" id="KAK2941923.1"/>
    </source>
</evidence>
<proteinExistence type="predicted"/>
<protein>
    <submittedName>
        <fullName evidence="1">Uncharacterized protein</fullName>
    </submittedName>
</protein>
<accession>A0ABQ9WRG7</accession>
<comment type="caution">
    <text evidence="1">The sequence shown here is derived from an EMBL/GenBank/DDBJ whole genome shotgun (WGS) entry which is preliminary data.</text>
</comment>
<dbReference type="SUPFAM" id="SSF48371">
    <property type="entry name" value="ARM repeat"/>
    <property type="match status" value="1"/>
</dbReference>
<organism evidence="1 2">
    <name type="scientific">Blattamonas nauphoetae</name>
    <dbReference type="NCBI Taxonomy" id="2049346"/>
    <lineage>
        <taxon>Eukaryota</taxon>
        <taxon>Metamonada</taxon>
        <taxon>Preaxostyla</taxon>
        <taxon>Oxymonadida</taxon>
        <taxon>Blattamonas</taxon>
    </lineage>
</organism>
<dbReference type="InterPro" id="IPR016024">
    <property type="entry name" value="ARM-type_fold"/>
</dbReference>